<organism evidence="1 2">
    <name type="scientific">Rufibacter tibetensis</name>
    <dbReference type="NCBI Taxonomy" id="512763"/>
    <lineage>
        <taxon>Bacteria</taxon>
        <taxon>Pseudomonadati</taxon>
        <taxon>Bacteroidota</taxon>
        <taxon>Cytophagia</taxon>
        <taxon>Cytophagales</taxon>
        <taxon>Hymenobacteraceae</taxon>
        <taxon>Rufibacter</taxon>
    </lineage>
</organism>
<dbReference type="RefSeq" id="WP_062543924.1">
    <property type="nucleotide sequence ID" value="NZ_CP012643.1"/>
</dbReference>
<dbReference type="KEGG" id="rti:DC20_11290"/>
<proteinExistence type="predicted"/>
<name>A0A0P0CQ22_9BACT</name>
<evidence type="ECO:0000313" key="1">
    <source>
        <dbReference type="EMBL" id="ALI99444.1"/>
    </source>
</evidence>
<dbReference type="AlphaFoldDB" id="A0A0P0CQ22"/>
<sequence>MKRVIWSFLVCAGLMAFSGCEEEEVSSDCFEAVVLDQGCGTVLAVLDTAAASIVGAKPSNDSVYVNTFDLHPFYQVPGKRLYITIKSVPPDEAPQCPGFIPIIYPHIRVLTVSETPCD</sequence>
<keyword evidence="2" id="KW-1185">Reference proteome</keyword>
<dbReference type="EMBL" id="CP012643">
    <property type="protein sequence ID" value="ALI99444.1"/>
    <property type="molecule type" value="Genomic_DNA"/>
</dbReference>
<dbReference type="PATRIC" id="fig|512763.3.peg.2482"/>
<dbReference type="PROSITE" id="PS51257">
    <property type="entry name" value="PROKAR_LIPOPROTEIN"/>
    <property type="match status" value="1"/>
</dbReference>
<dbReference type="Proteomes" id="UP000061382">
    <property type="component" value="Chromosome"/>
</dbReference>
<protein>
    <recommendedName>
        <fullName evidence="3">Lipoprotein</fullName>
    </recommendedName>
</protein>
<dbReference type="STRING" id="512763.DC20_11290"/>
<reference evidence="1 2" key="1">
    <citation type="submission" date="2015-08" db="EMBL/GenBank/DDBJ databases">
        <title>Complete genome sequence of Rufibacter tibetensis strain 1351t, a radiation-resistant bacterium from tibet plateau.</title>
        <authorList>
            <person name="Dai J."/>
        </authorList>
    </citation>
    <scope>NUCLEOTIDE SEQUENCE [LARGE SCALE GENOMIC DNA]</scope>
    <source>
        <strain evidence="1 2">1351</strain>
    </source>
</reference>
<evidence type="ECO:0008006" key="3">
    <source>
        <dbReference type="Google" id="ProtNLM"/>
    </source>
</evidence>
<dbReference type="OrthoDB" id="894243at2"/>
<gene>
    <name evidence="1" type="ORF">DC20_11290</name>
</gene>
<accession>A0A0P0CQ22</accession>
<evidence type="ECO:0000313" key="2">
    <source>
        <dbReference type="Proteomes" id="UP000061382"/>
    </source>
</evidence>